<evidence type="ECO:0000256" key="3">
    <source>
        <dbReference type="ARBA" id="ARBA00013190"/>
    </source>
</evidence>
<sequence>MHAYRLHAAGHSLRCDAIEIPSVENKEVLVKVAGCGVCHTDWHLQDGGFDLGGGQKLPFHGVQYPVTPGHEVSGTIVAAGPEAEDAPAGRKVLVFPWVGCGQCANCTVGLEHLCFRPQYIGIYRDGGYADYVRVPHSRYLVDIGDLDITTAAPLACSGLTTFSAIKKFGSVPNECPLVIIGAGGLGLMAVNILKMISAKPPVVLEIDPAKREAALAAGAAAVIDPRDADFAKQIRKAVGQPVRGVLDLVGSGTTVRQGIDILAVGAKLVVVGLLGGTLELPTPLLALKSIAIEGSFVGSLEELHELVALVRTHGAPEMPITARPLDEAKSILESLEHGSVVGRVVLVPSPAH</sequence>
<proteinExistence type="inferred from homology"/>
<dbReference type="GO" id="GO:0008270">
    <property type="term" value="F:zinc ion binding"/>
    <property type="evidence" value="ECO:0007669"/>
    <property type="project" value="InterPro"/>
</dbReference>
<evidence type="ECO:0000256" key="4">
    <source>
        <dbReference type="ARBA" id="ARBA00022723"/>
    </source>
</evidence>
<dbReference type="Pfam" id="PF00107">
    <property type="entry name" value="ADH_zinc_N"/>
    <property type="match status" value="1"/>
</dbReference>
<keyword evidence="10" id="KW-1185">Reference proteome</keyword>
<evidence type="ECO:0000313" key="10">
    <source>
        <dbReference type="Proteomes" id="UP000245865"/>
    </source>
</evidence>
<dbReference type="PROSITE" id="PS00059">
    <property type="entry name" value="ADH_ZINC"/>
    <property type="match status" value="1"/>
</dbReference>
<dbReference type="InterPro" id="IPR002328">
    <property type="entry name" value="ADH_Zn_CS"/>
</dbReference>
<keyword evidence="5 7" id="KW-0862">Zinc</keyword>
<feature type="domain" description="Enoyl reductase (ER)" evidence="8">
    <location>
        <begin position="10"/>
        <end position="346"/>
    </location>
</feature>
<name>A0A316J3I1_9HYPH</name>
<dbReference type="PANTHER" id="PTHR42940">
    <property type="entry name" value="ALCOHOL DEHYDROGENASE 1-RELATED"/>
    <property type="match status" value="1"/>
</dbReference>
<dbReference type="SMART" id="SM00829">
    <property type="entry name" value="PKS_ER"/>
    <property type="match status" value="1"/>
</dbReference>
<dbReference type="Proteomes" id="UP000245865">
    <property type="component" value="Unassembled WGS sequence"/>
</dbReference>
<evidence type="ECO:0000313" key="9">
    <source>
        <dbReference type="EMBL" id="PWL16492.1"/>
    </source>
</evidence>
<gene>
    <name evidence="9" type="ORF">DKP76_17010</name>
</gene>
<comment type="cofactor">
    <cofactor evidence="1 7">
        <name>Zn(2+)</name>
        <dbReference type="ChEBI" id="CHEBI:29105"/>
    </cofactor>
</comment>
<evidence type="ECO:0000256" key="7">
    <source>
        <dbReference type="RuleBase" id="RU361277"/>
    </source>
</evidence>
<evidence type="ECO:0000259" key="8">
    <source>
        <dbReference type="SMART" id="SM00829"/>
    </source>
</evidence>
<dbReference type="InterPro" id="IPR036291">
    <property type="entry name" value="NAD(P)-bd_dom_sf"/>
</dbReference>
<dbReference type="EC" id="1.1.1.1" evidence="3"/>
<organism evidence="9 10">
    <name type="scientific">Falsochrobactrum shanghaiense</name>
    <dbReference type="NCBI Taxonomy" id="2201899"/>
    <lineage>
        <taxon>Bacteria</taxon>
        <taxon>Pseudomonadati</taxon>
        <taxon>Pseudomonadota</taxon>
        <taxon>Alphaproteobacteria</taxon>
        <taxon>Hyphomicrobiales</taxon>
        <taxon>Brucellaceae</taxon>
        <taxon>Falsochrobactrum</taxon>
    </lineage>
</organism>
<dbReference type="InterPro" id="IPR011032">
    <property type="entry name" value="GroES-like_sf"/>
</dbReference>
<protein>
    <recommendedName>
        <fullName evidence="3">alcohol dehydrogenase</fullName>
        <ecNumber evidence="3">1.1.1.1</ecNumber>
    </recommendedName>
</protein>
<keyword evidence="4 7" id="KW-0479">Metal-binding</keyword>
<dbReference type="RefSeq" id="WP_109707874.1">
    <property type="nucleotide sequence ID" value="NZ_QGDB01000009.1"/>
</dbReference>
<keyword evidence="6" id="KW-0560">Oxidoreductase</keyword>
<evidence type="ECO:0000256" key="1">
    <source>
        <dbReference type="ARBA" id="ARBA00001947"/>
    </source>
</evidence>
<evidence type="ECO:0000256" key="6">
    <source>
        <dbReference type="ARBA" id="ARBA00023002"/>
    </source>
</evidence>
<dbReference type="OrthoDB" id="9806940at2"/>
<comment type="similarity">
    <text evidence="2 7">Belongs to the zinc-containing alcohol dehydrogenase family.</text>
</comment>
<dbReference type="InterPro" id="IPR013149">
    <property type="entry name" value="ADH-like_C"/>
</dbReference>
<dbReference type="PANTHER" id="PTHR42940:SF8">
    <property type="entry name" value="VACUOLAR PROTEIN SORTING-ASSOCIATED PROTEIN 11"/>
    <property type="match status" value="1"/>
</dbReference>
<evidence type="ECO:0000256" key="5">
    <source>
        <dbReference type="ARBA" id="ARBA00022833"/>
    </source>
</evidence>
<dbReference type="SUPFAM" id="SSF50129">
    <property type="entry name" value="GroES-like"/>
    <property type="match status" value="1"/>
</dbReference>
<accession>A0A316J3I1</accession>
<dbReference type="EMBL" id="QGDB01000009">
    <property type="protein sequence ID" value="PWL16492.1"/>
    <property type="molecule type" value="Genomic_DNA"/>
</dbReference>
<dbReference type="GO" id="GO:0005737">
    <property type="term" value="C:cytoplasm"/>
    <property type="evidence" value="ECO:0007669"/>
    <property type="project" value="TreeGrafter"/>
</dbReference>
<dbReference type="CDD" id="cd08240">
    <property type="entry name" value="6_hydroxyhexanoate_dh_like"/>
    <property type="match status" value="1"/>
</dbReference>
<dbReference type="InterPro" id="IPR020843">
    <property type="entry name" value="ER"/>
</dbReference>
<dbReference type="InterPro" id="IPR013154">
    <property type="entry name" value="ADH-like_N"/>
</dbReference>
<dbReference type="Gene3D" id="3.40.50.720">
    <property type="entry name" value="NAD(P)-binding Rossmann-like Domain"/>
    <property type="match status" value="1"/>
</dbReference>
<dbReference type="GO" id="GO:0004022">
    <property type="term" value="F:alcohol dehydrogenase (NAD+) activity"/>
    <property type="evidence" value="ECO:0007669"/>
    <property type="project" value="UniProtKB-EC"/>
</dbReference>
<comment type="caution">
    <text evidence="9">The sequence shown here is derived from an EMBL/GenBank/DDBJ whole genome shotgun (WGS) entry which is preliminary data.</text>
</comment>
<evidence type="ECO:0000256" key="2">
    <source>
        <dbReference type="ARBA" id="ARBA00008072"/>
    </source>
</evidence>
<dbReference type="AlphaFoldDB" id="A0A316J3I1"/>
<dbReference type="SUPFAM" id="SSF51735">
    <property type="entry name" value="NAD(P)-binding Rossmann-fold domains"/>
    <property type="match status" value="1"/>
</dbReference>
<dbReference type="Gene3D" id="3.90.180.10">
    <property type="entry name" value="Medium-chain alcohol dehydrogenases, catalytic domain"/>
    <property type="match status" value="1"/>
</dbReference>
<reference evidence="9 10" key="1">
    <citation type="submission" date="2018-05" db="EMBL/GenBank/DDBJ databases">
        <title>Comparative genomic sequence analysis between strain HN4 and CCM 8460T (Falsochrobactrum ovis) will provide more evidence to prove that HN4 is a new species of Falsochrobactrum.</title>
        <authorList>
            <person name="Lyu W."/>
            <person name="Sun L."/>
            <person name="Yao L."/>
        </authorList>
    </citation>
    <scope>NUCLEOTIDE SEQUENCE [LARGE SCALE GENOMIC DNA]</scope>
    <source>
        <strain evidence="9 10">HN4</strain>
    </source>
</reference>
<dbReference type="Pfam" id="PF08240">
    <property type="entry name" value="ADH_N"/>
    <property type="match status" value="1"/>
</dbReference>